<dbReference type="EMBL" id="KZ679136">
    <property type="protein sequence ID" value="PTB74390.1"/>
    <property type="molecule type" value="Genomic_DNA"/>
</dbReference>
<keyword evidence="1" id="KW-1133">Transmembrane helix</keyword>
<name>A0A2T4BYI7_TRILO</name>
<feature type="transmembrane region" description="Helical" evidence="1">
    <location>
        <begin position="6"/>
        <end position="26"/>
    </location>
</feature>
<proteinExistence type="predicted"/>
<dbReference type="AlphaFoldDB" id="A0A2T4BYI7"/>
<organism evidence="2 3">
    <name type="scientific">Trichoderma longibrachiatum ATCC 18648</name>
    <dbReference type="NCBI Taxonomy" id="983965"/>
    <lineage>
        <taxon>Eukaryota</taxon>
        <taxon>Fungi</taxon>
        <taxon>Dikarya</taxon>
        <taxon>Ascomycota</taxon>
        <taxon>Pezizomycotina</taxon>
        <taxon>Sordariomycetes</taxon>
        <taxon>Hypocreomycetidae</taxon>
        <taxon>Hypocreales</taxon>
        <taxon>Hypocreaceae</taxon>
        <taxon>Trichoderma</taxon>
    </lineage>
</organism>
<keyword evidence="3" id="KW-1185">Reference proteome</keyword>
<reference evidence="2 3" key="1">
    <citation type="submission" date="2016-07" db="EMBL/GenBank/DDBJ databases">
        <title>Multiple horizontal gene transfer events from other fungi enriched the ability of initially mycotrophic Trichoderma (Ascomycota) to feed on dead plant biomass.</title>
        <authorList>
            <consortium name="DOE Joint Genome Institute"/>
            <person name="Aerts A."/>
            <person name="Atanasova L."/>
            <person name="Chenthamara K."/>
            <person name="Zhang J."/>
            <person name="Grujic M."/>
            <person name="Henrissat B."/>
            <person name="Kuo A."/>
            <person name="Salamov A."/>
            <person name="Lipzen A."/>
            <person name="Labutti K."/>
            <person name="Barry K."/>
            <person name="Miao Y."/>
            <person name="Rahimi M.J."/>
            <person name="Shen Q."/>
            <person name="Grigoriev I.V."/>
            <person name="Kubicek C.P."/>
            <person name="Druzhinina I.S."/>
        </authorList>
    </citation>
    <scope>NUCLEOTIDE SEQUENCE [LARGE SCALE GENOMIC DNA]</scope>
    <source>
        <strain evidence="2 3">ATCC 18648</strain>
    </source>
</reference>
<evidence type="ECO:0000256" key="1">
    <source>
        <dbReference type="SAM" id="Phobius"/>
    </source>
</evidence>
<evidence type="ECO:0000313" key="3">
    <source>
        <dbReference type="Proteomes" id="UP000240760"/>
    </source>
</evidence>
<gene>
    <name evidence="2" type="ORF">M440DRAFT_1046095</name>
</gene>
<evidence type="ECO:0000313" key="2">
    <source>
        <dbReference type="EMBL" id="PTB74390.1"/>
    </source>
</evidence>
<protein>
    <submittedName>
        <fullName evidence="2">Uncharacterized protein</fullName>
    </submittedName>
</protein>
<accession>A0A2T4BYI7</accession>
<sequence length="171" mass="19235">MENKTANVLWSACIVRFIAASGIVVLQSAPAARRWPQAHLLRRLSCLPVLSCFWPLLCVLRWSGGPVPTCKVHVPAGSLPRLPASAPFCWRLLLPRLALPSSTFFYLTWNLPFFRFGTPSRPKDLKVYVDHRSHSRHTSFKYFPLVQSVQIVSSQACRALALHALTRNPFG</sequence>
<dbReference type="Proteomes" id="UP000240760">
    <property type="component" value="Unassembled WGS sequence"/>
</dbReference>
<keyword evidence="1" id="KW-0812">Transmembrane</keyword>
<keyword evidence="1" id="KW-0472">Membrane</keyword>